<proteinExistence type="predicted"/>
<dbReference type="EMBL" id="JAMGZK010000050">
    <property type="protein sequence ID" value="MCU6665468.1"/>
    <property type="molecule type" value="Genomic_DNA"/>
</dbReference>
<dbReference type="Proteomes" id="UP001063816">
    <property type="component" value="Unassembled WGS sequence"/>
</dbReference>
<comment type="caution">
    <text evidence="1">The sequence shown here is derived from an EMBL/GenBank/DDBJ whole genome shotgun (WGS) entry which is preliminary data.</text>
</comment>
<dbReference type="InterPro" id="IPR023867">
    <property type="entry name" value="Sulphatase_maturase_rSAM"/>
</dbReference>
<evidence type="ECO:0000313" key="1">
    <source>
        <dbReference type="EMBL" id="MCU6665468.1"/>
    </source>
</evidence>
<dbReference type="RefSeq" id="WP_271283042.1">
    <property type="nucleotide sequence ID" value="NZ_JAMGZK010000050.1"/>
</dbReference>
<dbReference type="PANTHER" id="PTHR43273">
    <property type="entry name" value="ANAEROBIC SULFATASE-MATURATING ENZYME HOMOLOG ASLB-RELATED"/>
    <property type="match status" value="1"/>
</dbReference>
<dbReference type="Gene3D" id="3.20.20.70">
    <property type="entry name" value="Aldolase class I"/>
    <property type="match status" value="2"/>
</dbReference>
<evidence type="ECO:0000313" key="2">
    <source>
        <dbReference type="Proteomes" id="UP001063816"/>
    </source>
</evidence>
<name>A0A9J6Q415_9ENTR</name>
<gene>
    <name evidence="1" type="ORF">M8014_14070</name>
</gene>
<protein>
    <submittedName>
        <fullName evidence="1">Radical SAM protein</fullName>
    </submittedName>
</protein>
<keyword evidence="2" id="KW-1185">Reference proteome</keyword>
<reference evidence="1" key="1">
    <citation type="submission" date="2022-05" db="EMBL/GenBank/DDBJ databases">
        <title>Description of a novel species of Leclercia; Leclercia tamurae and the Proposal for a Novel Genus Silvania gen. nov. Containing Two Novel Species Silvania hatchlandensis sp. nov. and Silvania confinis sp. nov. Isolated from the Rhizosphere of Oak.</title>
        <authorList>
            <person name="Maddock D.W."/>
            <person name="Brady C.L."/>
            <person name="Denman S."/>
            <person name="Arnold D."/>
        </authorList>
    </citation>
    <scope>NUCLEOTIDE SEQUENCE</scope>
    <source>
        <strain evidence="1">H19S6</strain>
    </source>
</reference>
<accession>A0A9J6Q415</accession>
<sequence>MTGCHIKAKPVPFTLQMVVDRQNSQQPERLYRTLRAQGKPSLQFIPLQDRDNPDAITDCQWGAFLSAVFDVWVREDIGRVVVPLFDLTLAVWRDTPSTCAQREHTALPPECQTCMARPLCSSDGPTQRTDGKSMLCAGYQAFFRHSAPHMRVMRDLIRHHRSPIELMALLYQSR</sequence>
<organism evidence="1 2">
    <name type="scientific">Silvania hatchlandensis</name>
    <dbReference type="NCBI Taxonomy" id="2926469"/>
    <lineage>
        <taxon>Bacteria</taxon>
        <taxon>Pseudomonadati</taxon>
        <taxon>Pseudomonadota</taxon>
        <taxon>Gammaproteobacteria</taxon>
        <taxon>Enterobacterales</taxon>
        <taxon>Enterobacteriaceae</taxon>
        <taxon>Silvania</taxon>
    </lineage>
</organism>
<dbReference type="PANTHER" id="PTHR43273:SF3">
    <property type="entry name" value="ANAEROBIC SULFATASE-MATURATING ENZYME HOMOLOG ASLB-RELATED"/>
    <property type="match status" value="1"/>
</dbReference>
<dbReference type="InterPro" id="IPR013785">
    <property type="entry name" value="Aldolase_TIM"/>
</dbReference>
<dbReference type="AlphaFoldDB" id="A0A9J6Q415"/>
<dbReference type="GO" id="GO:0016491">
    <property type="term" value="F:oxidoreductase activity"/>
    <property type="evidence" value="ECO:0007669"/>
    <property type="project" value="InterPro"/>
</dbReference>